<protein>
    <submittedName>
        <fullName evidence="5">AraC family transcriptional regulator ligand-binding domain-containing protein</fullName>
    </submittedName>
</protein>
<sequence length="337" mass="38456">MSTRSVLSLVYAIHNLNDMGIDCSDILRKYGFSMDHLDPFGQIDRATELKILNELMPRIDDPVCGLKLGQQFSLVGYGPFSLMLMTAPSAYDACRMGIQYQELTYLYGKMELDLSPTNSGLNIYISPLPDSVRDFLIDRDIAGTYQLLLDIMKIVDEPVEVKEVWIPHGHNNQADVYKTAFGCDVRFNAPHTRLEIENVNLGLPFPQSNPIAFNLYKAQCDNLLNERSQDSSQLSSQVESYLELFEYQFPKLQEVATLFGISERSLRRQLKAEATSFQQVLNRVRFHKAQTLLKTTQLSVDHIAERLGYSEPASFNHAFTRWAQISPTIFRKQHNES</sequence>
<evidence type="ECO:0000313" key="5">
    <source>
        <dbReference type="EMBL" id="MFC3150253.1"/>
    </source>
</evidence>
<feature type="domain" description="HTH araC/xylS-type" evidence="4">
    <location>
        <begin position="236"/>
        <end position="333"/>
    </location>
</feature>
<reference evidence="6" key="1">
    <citation type="journal article" date="2019" name="Int. J. Syst. Evol. Microbiol.">
        <title>The Global Catalogue of Microorganisms (GCM) 10K type strain sequencing project: providing services to taxonomists for standard genome sequencing and annotation.</title>
        <authorList>
            <consortium name="The Broad Institute Genomics Platform"/>
            <consortium name="The Broad Institute Genome Sequencing Center for Infectious Disease"/>
            <person name="Wu L."/>
            <person name="Ma J."/>
        </authorList>
    </citation>
    <scope>NUCLEOTIDE SEQUENCE [LARGE SCALE GENOMIC DNA]</scope>
    <source>
        <strain evidence="6">KCTC 52438</strain>
    </source>
</reference>
<dbReference type="InterPro" id="IPR032687">
    <property type="entry name" value="AraC-type_N"/>
</dbReference>
<name>A0ABV7HC13_9GAMM</name>
<dbReference type="SUPFAM" id="SSF46689">
    <property type="entry name" value="Homeodomain-like"/>
    <property type="match status" value="1"/>
</dbReference>
<gene>
    <name evidence="5" type="ORF">ACFOEK_04375</name>
</gene>
<evidence type="ECO:0000259" key="4">
    <source>
        <dbReference type="PROSITE" id="PS01124"/>
    </source>
</evidence>
<dbReference type="PANTHER" id="PTHR47894">
    <property type="entry name" value="HTH-TYPE TRANSCRIPTIONAL REGULATOR GADX"/>
    <property type="match status" value="1"/>
</dbReference>
<dbReference type="Proteomes" id="UP001595476">
    <property type="component" value="Unassembled WGS sequence"/>
</dbReference>
<dbReference type="Pfam" id="PF12833">
    <property type="entry name" value="HTH_18"/>
    <property type="match status" value="1"/>
</dbReference>
<keyword evidence="1" id="KW-0805">Transcription regulation</keyword>
<dbReference type="RefSeq" id="WP_386716716.1">
    <property type="nucleotide sequence ID" value="NZ_JBHRSZ010000002.1"/>
</dbReference>
<evidence type="ECO:0000256" key="3">
    <source>
        <dbReference type="ARBA" id="ARBA00023163"/>
    </source>
</evidence>
<comment type="caution">
    <text evidence="5">The sequence shown here is derived from an EMBL/GenBank/DDBJ whole genome shotgun (WGS) entry which is preliminary data.</text>
</comment>
<keyword evidence="2" id="KW-0238">DNA-binding</keyword>
<keyword evidence="6" id="KW-1185">Reference proteome</keyword>
<dbReference type="PANTHER" id="PTHR47894:SF1">
    <property type="entry name" value="HTH-TYPE TRANSCRIPTIONAL REGULATOR VQSM"/>
    <property type="match status" value="1"/>
</dbReference>
<keyword evidence="3" id="KW-0804">Transcription</keyword>
<organism evidence="5 6">
    <name type="scientific">Litoribrevibacter euphylliae</name>
    <dbReference type="NCBI Taxonomy" id="1834034"/>
    <lineage>
        <taxon>Bacteria</taxon>
        <taxon>Pseudomonadati</taxon>
        <taxon>Pseudomonadota</taxon>
        <taxon>Gammaproteobacteria</taxon>
        <taxon>Oceanospirillales</taxon>
        <taxon>Oceanospirillaceae</taxon>
        <taxon>Litoribrevibacter</taxon>
    </lineage>
</organism>
<dbReference type="InterPro" id="IPR018060">
    <property type="entry name" value="HTH_AraC"/>
</dbReference>
<accession>A0ABV7HC13</accession>
<evidence type="ECO:0000313" key="6">
    <source>
        <dbReference type="Proteomes" id="UP001595476"/>
    </source>
</evidence>
<evidence type="ECO:0000256" key="1">
    <source>
        <dbReference type="ARBA" id="ARBA00023015"/>
    </source>
</evidence>
<dbReference type="SMART" id="SM00342">
    <property type="entry name" value="HTH_ARAC"/>
    <property type="match status" value="1"/>
</dbReference>
<dbReference type="Pfam" id="PF12625">
    <property type="entry name" value="Arabinose_bd"/>
    <property type="match status" value="1"/>
</dbReference>
<proteinExistence type="predicted"/>
<dbReference type="EMBL" id="JBHRSZ010000002">
    <property type="protein sequence ID" value="MFC3150253.1"/>
    <property type="molecule type" value="Genomic_DNA"/>
</dbReference>
<dbReference type="Gene3D" id="1.10.10.60">
    <property type="entry name" value="Homeodomain-like"/>
    <property type="match status" value="1"/>
</dbReference>
<dbReference type="InterPro" id="IPR009057">
    <property type="entry name" value="Homeodomain-like_sf"/>
</dbReference>
<dbReference type="PROSITE" id="PS01124">
    <property type="entry name" value="HTH_ARAC_FAMILY_2"/>
    <property type="match status" value="1"/>
</dbReference>
<evidence type="ECO:0000256" key="2">
    <source>
        <dbReference type="ARBA" id="ARBA00023125"/>
    </source>
</evidence>